<reference evidence="4" key="1">
    <citation type="submission" date="2022-10" db="EMBL/GenBank/DDBJ databases">
        <title>Tapping the CABI collections for fungal endophytes: first genome assemblies for Collariella, Neodidymelliopsis, Ascochyta clinopodiicola, Didymella pomorum, Didymosphaeria variabile, Neocosmospora piperis and Neocucurbitaria cava.</title>
        <authorList>
            <person name="Hill R."/>
        </authorList>
    </citation>
    <scope>NUCLEOTIDE SEQUENCE</scope>
    <source>
        <strain evidence="4">IMI 355091</strain>
    </source>
</reference>
<dbReference type="InterPro" id="IPR036282">
    <property type="entry name" value="Glutathione-S-Trfase_C_sf"/>
</dbReference>
<dbReference type="PROSITE" id="PS50404">
    <property type="entry name" value="GST_NTER"/>
    <property type="match status" value="1"/>
</dbReference>
<dbReference type="Gene3D" id="3.40.30.10">
    <property type="entry name" value="Glutaredoxin"/>
    <property type="match status" value="1"/>
</dbReference>
<protein>
    <recommendedName>
        <fullName evidence="1">glutathione transferase</fullName>
        <ecNumber evidence="1">2.5.1.18</ecNumber>
    </recommendedName>
</protein>
<dbReference type="EC" id="2.5.1.18" evidence="1"/>
<dbReference type="SUPFAM" id="SSF47616">
    <property type="entry name" value="GST C-terminal domain-like"/>
    <property type="match status" value="1"/>
</dbReference>
<proteinExistence type="predicted"/>
<accession>A0A9W8Z048</accession>
<feature type="domain" description="GST N-terminal" evidence="3">
    <location>
        <begin position="1"/>
        <end position="83"/>
    </location>
</feature>
<dbReference type="Gene3D" id="1.20.1050.10">
    <property type="match status" value="1"/>
</dbReference>
<organism evidence="4 5">
    <name type="scientific">Didymella pomorum</name>
    <dbReference type="NCBI Taxonomy" id="749634"/>
    <lineage>
        <taxon>Eukaryota</taxon>
        <taxon>Fungi</taxon>
        <taxon>Dikarya</taxon>
        <taxon>Ascomycota</taxon>
        <taxon>Pezizomycotina</taxon>
        <taxon>Dothideomycetes</taxon>
        <taxon>Pleosporomycetidae</taxon>
        <taxon>Pleosporales</taxon>
        <taxon>Pleosporineae</taxon>
        <taxon>Didymellaceae</taxon>
        <taxon>Didymella</taxon>
    </lineage>
</organism>
<sequence>MPITLFGATNSTWTQIVLLMLEELGVEYVLKPIDLIENDLQFPGLLQSRGSTEKTPVVEIDGYMLFEARAICRILAHKYQINPAGLSLPTDTDALGAFEQAASVECAYFQPAVEHLRLMKAANKLDADTDAIAAHGEAELRRVLDYYNNVLEKQSYLAGKVSAPLLVI</sequence>
<dbReference type="PANTHER" id="PTHR43900:SF3">
    <property type="entry name" value="GLUTATHIONE S-TRANSFERASE RHO"/>
    <property type="match status" value="1"/>
</dbReference>
<dbReference type="AlphaFoldDB" id="A0A9W8Z048"/>
<gene>
    <name evidence="4" type="ORF">N0V91_011107</name>
</gene>
<name>A0A9W8Z048_9PLEO</name>
<comment type="caution">
    <text evidence="4">The sequence shown here is derived from an EMBL/GenBank/DDBJ whole genome shotgun (WGS) entry which is preliminary data.</text>
</comment>
<evidence type="ECO:0000259" key="3">
    <source>
        <dbReference type="PROSITE" id="PS50404"/>
    </source>
</evidence>
<dbReference type="GO" id="GO:0005737">
    <property type="term" value="C:cytoplasm"/>
    <property type="evidence" value="ECO:0007669"/>
    <property type="project" value="TreeGrafter"/>
</dbReference>
<dbReference type="GO" id="GO:0043295">
    <property type="term" value="F:glutathione binding"/>
    <property type="evidence" value="ECO:0007669"/>
    <property type="project" value="TreeGrafter"/>
</dbReference>
<dbReference type="Proteomes" id="UP001140510">
    <property type="component" value="Unassembled WGS sequence"/>
</dbReference>
<dbReference type="OrthoDB" id="249703at2759"/>
<dbReference type="SUPFAM" id="SSF52833">
    <property type="entry name" value="Thioredoxin-like"/>
    <property type="match status" value="1"/>
</dbReference>
<dbReference type="Pfam" id="PF02798">
    <property type="entry name" value="GST_N"/>
    <property type="match status" value="1"/>
</dbReference>
<dbReference type="GO" id="GO:0004364">
    <property type="term" value="F:glutathione transferase activity"/>
    <property type="evidence" value="ECO:0007669"/>
    <property type="project" value="UniProtKB-EC"/>
</dbReference>
<evidence type="ECO:0000313" key="5">
    <source>
        <dbReference type="Proteomes" id="UP001140510"/>
    </source>
</evidence>
<keyword evidence="2" id="KW-0808">Transferase</keyword>
<dbReference type="InterPro" id="IPR036249">
    <property type="entry name" value="Thioredoxin-like_sf"/>
</dbReference>
<evidence type="ECO:0000256" key="2">
    <source>
        <dbReference type="ARBA" id="ARBA00022679"/>
    </source>
</evidence>
<dbReference type="GO" id="GO:0006749">
    <property type="term" value="P:glutathione metabolic process"/>
    <property type="evidence" value="ECO:0007669"/>
    <property type="project" value="TreeGrafter"/>
</dbReference>
<dbReference type="PANTHER" id="PTHR43900">
    <property type="entry name" value="GLUTATHIONE S-TRANSFERASE RHO"/>
    <property type="match status" value="1"/>
</dbReference>
<dbReference type="InterPro" id="IPR004045">
    <property type="entry name" value="Glutathione_S-Trfase_N"/>
</dbReference>
<dbReference type="EMBL" id="JAPEVA010000181">
    <property type="protein sequence ID" value="KAJ4395041.1"/>
    <property type="molecule type" value="Genomic_DNA"/>
</dbReference>
<keyword evidence="5" id="KW-1185">Reference proteome</keyword>
<evidence type="ECO:0000313" key="4">
    <source>
        <dbReference type="EMBL" id="KAJ4395041.1"/>
    </source>
</evidence>
<evidence type="ECO:0000256" key="1">
    <source>
        <dbReference type="ARBA" id="ARBA00012452"/>
    </source>
</evidence>